<reference evidence="1 2" key="1">
    <citation type="submission" date="2017-02" db="EMBL/GenBank/DDBJ databases">
        <title>The new phylogeny of genus Mycobacterium.</title>
        <authorList>
            <person name="Tortoli E."/>
            <person name="Trovato A."/>
            <person name="Cirillo D.M."/>
        </authorList>
    </citation>
    <scope>NUCLEOTIDE SEQUENCE [LARGE SCALE GENOMIC DNA]</scope>
    <source>
        <strain evidence="1 2">DSM 44471</strain>
    </source>
</reference>
<comment type="caution">
    <text evidence="1">The sequence shown here is derived from an EMBL/GenBank/DDBJ whole genome shotgun (WGS) entry which is preliminary data.</text>
</comment>
<protein>
    <recommendedName>
        <fullName evidence="3">PE-PGRS family protein</fullName>
    </recommendedName>
</protein>
<dbReference type="AlphaFoldDB" id="A0A1X0DI58"/>
<sequence length="426" mass="43650">MVVDLAARPHITAGVALASAAVIAVAPATQHLPDLHLAQQLPQVSVSDIQLTDASSTIDLFAGVASQLASLVTTVGNELSSIPGVVQPALQSFGTSAITAAVPANVLNSVESWLPIQTWNAFANHASNNLSWLAQKWAVYPFPVANQIGANWLQYGNEYVTPYHSAATAAVAYFTGTKPGNFGPLISNAMQAMQKGQVSTVVTDLYSAFFSSPFVQIGEPLEKIPPILAQIAQNMANTVNYATNGFLVQAGATFGILTPGTIEGAVGTALQNIFTSFAAGDPSGLATNIINAPGLIADQIVNGTFLSKNVPLNGGLISAVGNNSAGLFKNFGVTVPQQLAGVLVTPGAQNILQGGSLANAGTTFVNTLTQGWPALGNYLAGVPTQLTAMLQSLPTALPAALNGLVGAASGFVSQLGVLLVNLLKLL</sequence>
<name>A0A1X0DI58_MYCHE</name>
<accession>A0A1X0DI58</accession>
<gene>
    <name evidence="1" type="ORF">BST25_15280</name>
</gene>
<evidence type="ECO:0000313" key="2">
    <source>
        <dbReference type="Proteomes" id="UP000192566"/>
    </source>
</evidence>
<keyword evidence="2" id="KW-1185">Reference proteome</keyword>
<organism evidence="1 2">
    <name type="scientific">Mycobacterium heidelbergense</name>
    <dbReference type="NCBI Taxonomy" id="53376"/>
    <lineage>
        <taxon>Bacteria</taxon>
        <taxon>Bacillati</taxon>
        <taxon>Actinomycetota</taxon>
        <taxon>Actinomycetes</taxon>
        <taxon>Mycobacteriales</taxon>
        <taxon>Mycobacteriaceae</taxon>
        <taxon>Mycobacterium</taxon>
        <taxon>Mycobacterium simiae complex</taxon>
    </lineage>
</organism>
<evidence type="ECO:0000313" key="1">
    <source>
        <dbReference type="EMBL" id="ORA72071.1"/>
    </source>
</evidence>
<proteinExistence type="predicted"/>
<dbReference type="Proteomes" id="UP000192566">
    <property type="component" value="Unassembled WGS sequence"/>
</dbReference>
<dbReference type="EMBL" id="MVHR01000022">
    <property type="protein sequence ID" value="ORA72071.1"/>
    <property type="molecule type" value="Genomic_DNA"/>
</dbReference>
<evidence type="ECO:0008006" key="3">
    <source>
        <dbReference type="Google" id="ProtNLM"/>
    </source>
</evidence>